<gene>
    <name evidence="1" type="ORF">DFJ43DRAFT_566240</name>
</gene>
<keyword evidence="2" id="KW-1185">Reference proteome</keyword>
<proteinExistence type="predicted"/>
<evidence type="ECO:0000313" key="1">
    <source>
        <dbReference type="EMBL" id="KAJ3726402.1"/>
    </source>
</evidence>
<sequence>MLKVCRERNDQAGVQFWSYALSALEILGDPGMSDEEDSSVEVEVEGVIVKQSVKKVKRSYWRAPQVEDLCRVMDTAPALEILIFHKASRTWPPRDFYRKEFLDSLMPHEVADLRLADYSFRLIDLSGYDPSMPDNDNRRMEAD</sequence>
<name>A0AA38J7V7_9AGAR</name>
<organism evidence="1 2">
    <name type="scientific">Lentinula guzmanii</name>
    <dbReference type="NCBI Taxonomy" id="2804957"/>
    <lineage>
        <taxon>Eukaryota</taxon>
        <taxon>Fungi</taxon>
        <taxon>Dikarya</taxon>
        <taxon>Basidiomycota</taxon>
        <taxon>Agaricomycotina</taxon>
        <taxon>Agaricomycetes</taxon>
        <taxon>Agaricomycetidae</taxon>
        <taxon>Agaricales</taxon>
        <taxon>Marasmiineae</taxon>
        <taxon>Omphalotaceae</taxon>
        <taxon>Lentinula</taxon>
    </lineage>
</organism>
<reference evidence="1" key="1">
    <citation type="submission" date="2022-08" db="EMBL/GenBank/DDBJ databases">
        <authorList>
            <consortium name="DOE Joint Genome Institute"/>
            <person name="Min B."/>
            <person name="Sierra-Patev S."/>
            <person name="Naranjo-Ortiz M."/>
            <person name="Looney B."/>
            <person name="Konkel Z."/>
            <person name="Slot J.C."/>
            <person name="Sakamoto Y."/>
            <person name="Steenwyk J.L."/>
            <person name="Rokas A."/>
            <person name="Carro J."/>
            <person name="Camarero S."/>
            <person name="Ferreira P."/>
            <person name="Molpeceres G."/>
            <person name="Ruiz-duenas F.J."/>
            <person name="Serrano A."/>
            <person name="Henrissat B."/>
            <person name="Drula E."/>
            <person name="Hughes K.W."/>
            <person name="Mata J.L."/>
            <person name="Ishikawa N.K."/>
            <person name="Vargas-Isla R."/>
            <person name="Ushijima S."/>
            <person name="Smith C.A."/>
            <person name="Ahrendt S."/>
            <person name="Andreopoulos W."/>
            <person name="He G."/>
            <person name="LaButti K."/>
            <person name="Lipzen A."/>
            <person name="Ng V."/>
            <person name="Riley R."/>
            <person name="Sandor L."/>
            <person name="Barry K."/>
            <person name="Martinez A.T."/>
            <person name="Xiao Y."/>
            <person name="Gibbons J.G."/>
            <person name="Terashima K."/>
            <person name="Hibbett D.S."/>
            <person name="Grigoriev I.V."/>
        </authorList>
    </citation>
    <scope>NUCLEOTIDE SEQUENCE</scope>
    <source>
        <strain evidence="1">ET3784</strain>
    </source>
</reference>
<protein>
    <submittedName>
        <fullName evidence="1">Uncharacterized protein</fullName>
    </submittedName>
</protein>
<dbReference type="Proteomes" id="UP001176059">
    <property type="component" value="Unassembled WGS sequence"/>
</dbReference>
<reference evidence="1" key="2">
    <citation type="journal article" date="2023" name="Proc. Natl. Acad. Sci. U.S.A.">
        <title>A global phylogenomic analysis of the shiitake genus Lentinula.</title>
        <authorList>
            <person name="Sierra-Patev S."/>
            <person name="Min B."/>
            <person name="Naranjo-Ortiz M."/>
            <person name="Looney B."/>
            <person name="Konkel Z."/>
            <person name="Slot J.C."/>
            <person name="Sakamoto Y."/>
            <person name="Steenwyk J.L."/>
            <person name="Rokas A."/>
            <person name="Carro J."/>
            <person name="Camarero S."/>
            <person name="Ferreira P."/>
            <person name="Molpeceres G."/>
            <person name="Ruiz-Duenas F.J."/>
            <person name="Serrano A."/>
            <person name="Henrissat B."/>
            <person name="Drula E."/>
            <person name="Hughes K.W."/>
            <person name="Mata J.L."/>
            <person name="Ishikawa N.K."/>
            <person name="Vargas-Isla R."/>
            <person name="Ushijima S."/>
            <person name="Smith C.A."/>
            <person name="Donoghue J."/>
            <person name="Ahrendt S."/>
            <person name="Andreopoulos W."/>
            <person name="He G."/>
            <person name="LaButti K."/>
            <person name="Lipzen A."/>
            <person name="Ng V."/>
            <person name="Riley R."/>
            <person name="Sandor L."/>
            <person name="Barry K."/>
            <person name="Martinez A.T."/>
            <person name="Xiao Y."/>
            <person name="Gibbons J.G."/>
            <person name="Terashima K."/>
            <person name="Grigoriev I.V."/>
            <person name="Hibbett D."/>
        </authorList>
    </citation>
    <scope>NUCLEOTIDE SEQUENCE</scope>
    <source>
        <strain evidence="1">ET3784</strain>
    </source>
</reference>
<accession>A0AA38J7V7</accession>
<dbReference type="AlphaFoldDB" id="A0AA38J7V7"/>
<evidence type="ECO:0000313" key="2">
    <source>
        <dbReference type="Proteomes" id="UP001176059"/>
    </source>
</evidence>
<comment type="caution">
    <text evidence="1">The sequence shown here is derived from an EMBL/GenBank/DDBJ whole genome shotgun (WGS) entry which is preliminary data.</text>
</comment>
<dbReference type="EMBL" id="JANVFO010000044">
    <property type="protein sequence ID" value="KAJ3726402.1"/>
    <property type="molecule type" value="Genomic_DNA"/>
</dbReference>